<keyword evidence="3" id="KW-1185">Reference proteome</keyword>
<dbReference type="InterPro" id="IPR051531">
    <property type="entry name" value="N-acetyltransferase"/>
</dbReference>
<dbReference type="PROSITE" id="PS51186">
    <property type="entry name" value="GNAT"/>
    <property type="match status" value="1"/>
</dbReference>
<comment type="caution">
    <text evidence="2">The sequence shown here is derived from an EMBL/GenBank/DDBJ whole genome shotgun (WGS) entry which is preliminary data.</text>
</comment>
<sequence>MPLLRRSAFCFAPNSEYRPPINRQSASSKTYSFTIETDSIRLRAFAPRDLDALRALTMQTEITDLLPDWEMTEAQLTDFLSFVIGSYDRFDPADVRILLAIEHKADERLIGWCGVFPNDLLDPANREVAHAVSKDYRDRGYATKAVQTMIAFIFRQTELERVAAIVKPMNVASRSVLLKAGFRRVDRRTLSDGQDYVYFETRSIWSE</sequence>
<evidence type="ECO:0000259" key="1">
    <source>
        <dbReference type="PROSITE" id="PS51186"/>
    </source>
</evidence>
<reference evidence="2 3" key="1">
    <citation type="submission" date="2022-10" db="EMBL/GenBank/DDBJ databases">
        <title>Comparative genomic analysis of Cohnella hashimotonis sp. nov., isolated from the International Space Station.</title>
        <authorList>
            <person name="Simpson A."/>
            <person name="Venkateswaran K."/>
        </authorList>
    </citation>
    <scope>NUCLEOTIDE SEQUENCE [LARGE SCALE GENOMIC DNA]</scope>
    <source>
        <strain evidence="2 3">DSM 18997</strain>
    </source>
</reference>
<dbReference type="EMBL" id="JAPDHZ010000008">
    <property type="protein sequence ID" value="MDG0794960.1"/>
    <property type="molecule type" value="Genomic_DNA"/>
</dbReference>
<dbReference type="RefSeq" id="WP_277568671.1">
    <property type="nucleotide sequence ID" value="NZ_JAPDHZ010000008.1"/>
</dbReference>
<dbReference type="Proteomes" id="UP001153387">
    <property type="component" value="Unassembled WGS sequence"/>
</dbReference>
<evidence type="ECO:0000313" key="3">
    <source>
        <dbReference type="Proteomes" id="UP001153387"/>
    </source>
</evidence>
<dbReference type="PANTHER" id="PTHR43792:SF9">
    <property type="entry name" value="RIBOSOMAL-PROTEIN-ALANINE ACETYLTRANSFERASE"/>
    <property type="match status" value="1"/>
</dbReference>
<protein>
    <submittedName>
        <fullName evidence="2">GNAT family N-acetyltransferase</fullName>
    </submittedName>
</protein>
<feature type="domain" description="N-acetyltransferase" evidence="1">
    <location>
        <begin position="40"/>
        <end position="203"/>
    </location>
</feature>
<proteinExistence type="predicted"/>
<evidence type="ECO:0000313" key="2">
    <source>
        <dbReference type="EMBL" id="MDG0794960.1"/>
    </source>
</evidence>
<dbReference type="GO" id="GO:0005737">
    <property type="term" value="C:cytoplasm"/>
    <property type="evidence" value="ECO:0007669"/>
    <property type="project" value="TreeGrafter"/>
</dbReference>
<dbReference type="Pfam" id="PF13302">
    <property type="entry name" value="Acetyltransf_3"/>
    <property type="match status" value="1"/>
</dbReference>
<dbReference type="PANTHER" id="PTHR43792">
    <property type="entry name" value="GNAT FAMILY, PUTATIVE (AFU_ORTHOLOGUE AFUA_3G00765)-RELATED-RELATED"/>
    <property type="match status" value="1"/>
</dbReference>
<dbReference type="AlphaFoldDB" id="A0A9X4QRJ9"/>
<dbReference type="Gene3D" id="3.40.630.30">
    <property type="match status" value="1"/>
</dbReference>
<dbReference type="GO" id="GO:0008999">
    <property type="term" value="F:protein-N-terminal-alanine acetyltransferase activity"/>
    <property type="evidence" value="ECO:0007669"/>
    <property type="project" value="TreeGrafter"/>
</dbReference>
<organism evidence="2 3">
    <name type="scientific">Cohnella ginsengisoli</name>
    <dbReference type="NCBI Taxonomy" id="425004"/>
    <lineage>
        <taxon>Bacteria</taxon>
        <taxon>Bacillati</taxon>
        <taxon>Bacillota</taxon>
        <taxon>Bacilli</taxon>
        <taxon>Bacillales</taxon>
        <taxon>Paenibacillaceae</taxon>
        <taxon>Cohnella</taxon>
    </lineage>
</organism>
<dbReference type="CDD" id="cd04301">
    <property type="entry name" value="NAT_SF"/>
    <property type="match status" value="1"/>
</dbReference>
<accession>A0A9X4QRJ9</accession>
<gene>
    <name evidence="2" type="ORF">OMP38_32130</name>
</gene>
<dbReference type="InterPro" id="IPR000182">
    <property type="entry name" value="GNAT_dom"/>
</dbReference>
<dbReference type="InterPro" id="IPR016181">
    <property type="entry name" value="Acyl_CoA_acyltransferase"/>
</dbReference>
<dbReference type="SUPFAM" id="SSF55729">
    <property type="entry name" value="Acyl-CoA N-acyltransferases (Nat)"/>
    <property type="match status" value="1"/>
</dbReference>
<name>A0A9X4QRJ9_9BACL</name>